<gene>
    <name evidence="2" type="ORF">K435DRAFT_851729</name>
</gene>
<evidence type="ECO:0000313" key="2">
    <source>
        <dbReference type="EMBL" id="THV03600.1"/>
    </source>
</evidence>
<reference evidence="2 3" key="1">
    <citation type="journal article" date="2019" name="Nat. Ecol. Evol.">
        <title>Megaphylogeny resolves global patterns of mushroom evolution.</title>
        <authorList>
            <person name="Varga T."/>
            <person name="Krizsan K."/>
            <person name="Foldi C."/>
            <person name="Dima B."/>
            <person name="Sanchez-Garcia M."/>
            <person name="Sanchez-Ramirez S."/>
            <person name="Szollosi G.J."/>
            <person name="Szarkandi J.G."/>
            <person name="Papp V."/>
            <person name="Albert L."/>
            <person name="Andreopoulos W."/>
            <person name="Angelini C."/>
            <person name="Antonin V."/>
            <person name="Barry K.W."/>
            <person name="Bougher N.L."/>
            <person name="Buchanan P."/>
            <person name="Buyck B."/>
            <person name="Bense V."/>
            <person name="Catcheside P."/>
            <person name="Chovatia M."/>
            <person name="Cooper J."/>
            <person name="Damon W."/>
            <person name="Desjardin D."/>
            <person name="Finy P."/>
            <person name="Geml J."/>
            <person name="Haridas S."/>
            <person name="Hughes K."/>
            <person name="Justo A."/>
            <person name="Karasinski D."/>
            <person name="Kautmanova I."/>
            <person name="Kiss B."/>
            <person name="Kocsube S."/>
            <person name="Kotiranta H."/>
            <person name="LaButti K.M."/>
            <person name="Lechner B.E."/>
            <person name="Liimatainen K."/>
            <person name="Lipzen A."/>
            <person name="Lukacs Z."/>
            <person name="Mihaltcheva S."/>
            <person name="Morgado L.N."/>
            <person name="Niskanen T."/>
            <person name="Noordeloos M.E."/>
            <person name="Ohm R.A."/>
            <person name="Ortiz-Santana B."/>
            <person name="Ovrebo C."/>
            <person name="Racz N."/>
            <person name="Riley R."/>
            <person name="Savchenko A."/>
            <person name="Shiryaev A."/>
            <person name="Soop K."/>
            <person name="Spirin V."/>
            <person name="Szebenyi C."/>
            <person name="Tomsovsky M."/>
            <person name="Tulloss R.E."/>
            <person name="Uehling J."/>
            <person name="Grigoriev I.V."/>
            <person name="Vagvolgyi C."/>
            <person name="Papp T."/>
            <person name="Martin F.M."/>
            <person name="Miettinen O."/>
            <person name="Hibbett D.S."/>
            <person name="Nagy L.G."/>
        </authorList>
    </citation>
    <scope>NUCLEOTIDE SEQUENCE [LARGE SCALE GENOMIC DNA]</scope>
    <source>
        <strain evidence="2 3">CBS 962.96</strain>
    </source>
</reference>
<proteinExistence type="predicted"/>
<keyword evidence="3" id="KW-1185">Reference proteome</keyword>
<evidence type="ECO:0000256" key="1">
    <source>
        <dbReference type="SAM" id="MobiDB-lite"/>
    </source>
</evidence>
<protein>
    <submittedName>
        <fullName evidence="2">Uncharacterized protein</fullName>
    </submittedName>
</protein>
<accession>A0A4S8ML70</accession>
<evidence type="ECO:0000313" key="3">
    <source>
        <dbReference type="Proteomes" id="UP000297245"/>
    </source>
</evidence>
<dbReference type="Proteomes" id="UP000297245">
    <property type="component" value="Unassembled WGS sequence"/>
</dbReference>
<dbReference type="AlphaFoldDB" id="A0A4S8ML70"/>
<name>A0A4S8ML70_DENBC</name>
<organism evidence="2 3">
    <name type="scientific">Dendrothele bispora (strain CBS 962.96)</name>
    <dbReference type="NCBI Taxonomy" id="1314807"/>
    <lineage>
        <taxon>Eukaryota</taxon>
        <taxon>Fungi</taxon>
        <taxon>Dikarya</taxon>
        <taxon>Basidiomycota</taxon>
        <taxon>Agaricomycotina</taxon>
        <taxon>Agaricomycetes</taxon>
        <taxon>Agaricomycetidae</taxon>
        <taxon>Agaricales</taxon>
        <taxon>Agaricales incertae sedis</taxon>
        <taxon>Dendrothele</taxon>
    </lineage>
</organism>
<feature type="compositionally biased region" description="Polar residues" evidence="1">
    <location>
        <begin position="84"/>
        <end position="99"/>
    </location>
</feature>
<feature type="region of interest" description="Disordered" evidence="1">
    <location>
        <begin position="65"/>
        <end position="99"/>
    </location>
</feature>
<sequence length="99" mass="11090">MTTKQDGLFATGDGTRDVEFDLRTPSFKGQNHSYFPNSRPSPSTCSCPLRRAMLLSGVLEEIHPVDEPEPHSTLTFTRRHVPSSFISRSRSPDESINQV</sequence>
<dbReference type="EMBL" id="ML179065">
    <property type="protein sequence ID" value="THV03600.1"/>
    <property type="molecule type" value="Genomic_DNA"/>
</dbReference>